<evidence type="ECO:0000313" key="3">
    <source>
        <dbReference type="EMBL" id="SPM40836.1"/>
    </source>
</evidence>
<keyword evidence="4" id="KW-1185">Reference proteome</keyword>
<dbReference type="OrthoDB" id="8677713at2"/>
<reference evidence="3 4" key="1">
    <citation type="submission" date="2017-01" db="EMBL/GenBank/DDBJ databases">
        <authorList>
            <consortium name="Urmite Genomes"/>
        </authorList>
    </citation>
    <scope>NUCLEOTIDE SEQUENCE [LARGE SCALE GENOMIC DNA]</scope>
    <source>
        <strain evidence="3 4">AB215</strain>
    </source>
</reference>
<dbReference type="RefSeq" id="WP_077079559.1">
    <property type="nucleotide sequence ID" value="NZ_FUEZ01000004.1"/>
</dbReference>
<dbReference type="InterPro" id="IPR036250">
    <property type="entry name" value="AcylCo_DH-like_C"/>
</dbReference>
<keyword evidence="1" id="KW-0285">Flavoprotein</keyword>
<dbReference type="GO" id="GO:0016627">
    <property type="term" value="F:oxidoreductase activity, acting on the CH-CH group of donors"/>
    <property type="evidence" value="ECO:0007669"/>
    <property type="project" value="InterPro"/>
</dbReference>
<dbReference type="EMBL" id="FUEZ01000004">
    <property type="protein sequence ID" value="SPM40836.1"/>
    <property type="molecule type" value="Genomic_DNA"/>
</dbReference>
<sequence>MSRNGHVADESWQMIEQAVFRLFEELAGKNAGDHVAIGGRLAELGWSEIEAEYSAEARELLFRAQGRSLALTDCLDRIMLAELARLLDGPADRVMLPDLTAGCVPGSAAGRVSGIVLGPLEGRIVVPVSGPTGTVSVGVVDASRLDGQRLDTFDASTYWTRASGPLDVPLVEASTQWNQALAAARRALATELVELAERALRIAVDHVSVRVQFGAQIGSFQSPRHALADAWAVLSGARALLGESWRDGGDLSALGAKAAAGRAHRAVSDVALQVCGAIGLTAEHDLHRYVTRGFQVDALCGSHDQLEALLAERLFEDHTPGRALPAVVSWAE</sequence>
<evidence type="ECO:0000313" key="4">
    <source>
        <dbReference type="Proteomes" id="UP000240424"/>
    </source>
</evidence>
<feature type="domain" description="Acyl-CoA dehydrogenase/oxidase C-terminal" evidence="2">
    <location>
        <begin position="179"/>
        <end position="292"/>
    </location>
</feature>
<gene>
    <name evidence="3" type="ORF">MNAB215_3037</name>
</gene>
<dbReference type="Pfam" id="PF00441">
    <property type="entry name" value="Acyl-CoA_dh_1"/>
    <property type="match status" value="1"/>
</dbReference>
<dbReference type="STRING" id="1841861.GCA_900157365_01357"/>
<accession>A0A2U3PAS4</accession>
<protein>
    <submittedName>
        <fullName evidence="3">Acyl-CoA dehydrogenase related to the alkylation response protein AidB</fullName>
    </submittedName>
</protein>
<evidence type="ECO:0000256" key="1">
    <source>
        <dbReference type="ARBA" id="ARBA00022630"/>
    </source>
</evidence>
<dbReference type="InterPro" id="IPR009075">
    <property type="entry name" value="AcylCo_DH/oxidase_C"/>
</dbReference>
<dbReference type="Proteomes" id="UP000240424">
    <property type="component" value="Unassembled WGS sequence"/>
</dbReference>
<dbReference type="SUPFAM" id="SSF47203">
    <property type="entry name" value="Acyl-CoA dehydrogenase C-terminal domain-like"/>
    <property type="match status" value="1"/>
</dbReference>
<name>A0A2U3PAS4_9MYCO</name>
<proteinExistence type="predicted"/>
<dbReference type="Gene3D" id="1.20.140.10">
    <property type="entry name" value="Butyryl-CoA Dehydrogenase, subunit A, domain 3"/>
    <property type="match status" value="1"/>
</dbReference>
<organism evidence="3 4">
    <name type="scientific">Mycobacterium numidiamassiliense</name>
    <dbReference type="NCBI Taxonomy" id="1841861"/>
    <lineage>
        <taxon>Bacteria</taxon>
        <taxon>Bacillati</taxon>
        <taxon>Actinomycetota</taxon>
        <taxon>Actinomycetes</taxon>
        <taxon>Mycobacteriales</taxon>
        <taxon>Mycobacteriaceae</taxon>
        <taxon>Mycobacterium</taxon>
    </lineage>
</organism>
<dbReference type="AlphaFoldDB" id="A0A2U3PAS4"/>
<evidence type="ECO:0000259" key="2">
    <source>
        <dbReference type="Pfam" id="PF00441"/>
    </source>
</evidence>